<dbReference type="EMBL" id="CTEF01000003">
    <property type="protein sequence ID" value="CQD17556.1"/>
    <property type="molecule type" value="Genomic_DNA"/>
</dbReference>
<feature type="compositionally biased region" description="Gly residues" evidence="1">
    <location>
        <begin position="87"/>
        <end position="97"/>
    </location>
</feature>
<evidence type="ECO:0000313" key="4">
    <source>
        <dbReference type="Proteomes" id="UP000182227"/>
    </source>
</evidence>
<evidence type="ECO:0000256" key="2">
    <source>
        <dbReference type="SAM" id="SignalP"/>
    </source>
</evidence>
<reference evidence="3 4" key="1">
    <citation type="submission" date="2015-03" db="EMBL/GenBank/DDBJ databases">
        <authorList>
            <person name="Murphy D."/>
        </authorList>
    </citation>
    <scope>NUCLEOTIDE SEQUENCE [LARGE SCALE GENOMIC DNA]</scope>
    <source>
        <strain evidence="3 4">D16</strain>
    </source>
</reference>
<keyword evidence="2" id="KW-0732">Signal</keyword>
<proteinExistence type="predicted"/>
<organism evidence="3 4">
    <name type="scientific">Mycolicibacterium conceptionense</name>
    <dbReference type="NCBI Taxonomy" id="451644"/>
    <lineage>
        <taxon>Bacteria</taxon>
        <taxon>Bacillati</taxon>
        <taxon>Actinomycetota</taxon>
        <taxon>Actinomycetes</taxon>
        <taxon>Mycobacteriales</taxon>
        <taxon>Mycobacteriaceae</taxon>
        <taxon>Mycolicibacterium</taxon>
    </lineage>
</organism>
<dbReference type="RefSeq" id="WP_131805822.1">
    <property type="nucleotide sequence ID" value="NZ_JACKVA010000010.1"/>
</dbReference>
<feature type="region of interest" description="Disordered" evidence="1">
    <location>
        <begin position="62"/>
        <end position="104"/>
    </location>
</feature>
<dbReference type="GeneID" id="44298579"/>
<sequence precursor="true">MATTGTKSNRTKLMAGVVIAAGSLGLAALVGPAGVATAQPDVSVNGEPVAPPTPGLVIPWPGGDWAGHDWTTGWPGGAFNDPDDNKGGGGYANGVAGGAWNHTN</sequence>
<protein>
    <submittedName>
        <fullName evidence="3">Uncharacterized protein</fullName>
    </submittedName>
</protein>
<evidence type="ECO:0000256" key="1">
    <source>
        <dbReference type="SAM" id="MobiDB-lite"/>
    </source>
</evidence>
<name>A0A0U1DJ56_9MYCO</name>
<feature type="chain" id="PRO_5006708073" evidence="2">
    <location>
        <begin position="39"/>
        <end position="104"/>
    </location>
</feature>
<dbReference type="AlphaFoldDB" id="A0A0U1DJ56"/>
<gene>
    <name evidence="3" type="ORF">BN970_03775</name>
</gene>
<evidence type="ECO:0000313" key="3">
    <source>
        <dbReference type="EMBL" id="CQD17556.1"/>
    </source>
</evidence>
<accession>A0A0U1DJ56</accession>
<dbReference type="Proteomes" id="UP000182227">
    <property type="component" value="Unassembled WGS sequence"/>
</dbReference>
<feature type="signal peptide" evidence="2">
    <location>
        <begin position="1"/>
        <end position="38"/>
    </location>
</feature>